<dbReference type="InParanoid" id="B8MMR6"/>
<dbReference type="EMBL" id="EQ962658">
    <property type="protein sequence ID" value="EED13822.1"/>
    <property type="molecule type" value="Genomic_DNA"/>
</dbReference>
<protein>
    <recommendedName>
        <fullName evidence="7">Zn(2)-C6 fungal-type domain-containing protein</fullName>
    </recommendedName>
</protein>
<dbReference type="SMART" id="SM00906">
    <property type="entry name" value="Fungal_trans"/>
    <property type="match status" value="1"/>
</dbReference>
<evidence type="ECO:0000256" key="1">
    <source>
        <dbReference type="ARBA" id="ARBA00022723"/>
    </source>
</evidence>
<evidence type="ECO:0000259" key="7">
    <source>
        <dbReference type="PROSITE" id="PS50048"/>
    </source>
</evidence>
<dbReference type="RefSeq" id="XP_002486060.1">
    <property type="nucleotide sequence ID" value="XM_002486015.1"/>
</dbReference>
<dbReference type="InterPro" id="IPR001138">
    <property type="entry name" value="Zn2Cys6_DnaBD"/>
</dbReference>
<evidence type="ECO:0000256" key="5">
    <source>
        <dbReference type="ARBA" id="ARBA00023163"/>
    </source>
</evidence>
<dbReference type="STRING" id="441959.B8MMR6"/>
<dbReference type="GeneID" id="8097950"/>
<dbReference type="OMA" id="INGCCEE"/>
<dbReference type="SMART" id="SM00066">
    <property type="entry name" value="GAL4"/>
    <property type="match status" value="1"/>
</dbReference>
<keyword evidence="9" id="KW-1185">Reference proteome</keyword>
<evidence type="ECO:0000313" key="9">
    <source>
        <dbReference type="Proteomes" id="UP000001745"/>
    </source>
</evidence>
<evidence type="ECO:0000256" key="2">
    <source>
        <dbReference type="ARBA" id="ARBA00022833"/>
    </source>
</evidence>
<dbReference type="HOGENOM" id="CLU_007091_2_1_1"/>
<sequence>MRESNSKVTTNSVPMSSQRVIKPGIKRRRPPLACIQCYQRKLKCGREFPCCSRCVKTGNANRCTYRNKSANTSSLDGFSLDGHQGSGAGAMTMPLHTPVSLTETPERPPASSNWNGKTTHLKGEENITKFYGCSYPLNFYQQFTELRSYIIQVKTKNPAINAIRDEIYPLANDGYRISPLAHKAVTADTLRELIPKKPVADTLVQTYIDRFEVLHRVLDKSTFIAEYNRHWSNPLCTPTSFVVQLLLVTAAAAIFHPEIYIDAATQQTVYDHAIGWLGAADSWLNSPANQPPQSWDILAGHCLLLIAKRANYIQEASFWMYTGGLVRWAMAAGYHREASPAARISPYHREMRRRLWATIVELDLQAAVERGMPPNIGIEDFNAISPLNIDDNKLQEIQESGHNLPEGMPRDILTDTSFQVLLYSSLTVRLEICALVNGCREQDDFQRVLALGEKLEVELQNIPEWNNPRNSPRQQQTTMYVKRVLNIHLYQYILLLYFQFAVQASPSFKSKICRRARLEASLKVLDHYQKLIVDEKVPEQACRTGLVLAALNVCHEIYNEIGPLITVAVFPQVSPFLIATAEKGLYILEKRVNVTLQGLNEYYILSMILGLVKSRLWPESRVTSDQEAADRVIRVCTMLQMRQAVIQPDYFLPGSVSSPRRLDFQEKASSMLSNGTTDLLNSIFSEDFEFINDSNGYTFL</sequence>
<organism evidence="8 9">
    <name type="scientific">Talaromyces stipitatus (strain ATCC 10500 / CBS 375.48 / QM 6759 / NRRL 1006)</name>
    <name type="common">Penicillium stipitatum</name>
    <dbReference type="NCBI Taxonomy" id="441959"/>
    <lineage>
        <taxon>Eukaryota</taxon>
        <taxon>Fungi</taxon>
        <taxon>Dikarya</taxon>
        <taxon>Ascomycota</taxon>
        <taxon>Pezizomycotina</taxon>
        <taxon>Eurotiomycetes</taxon>
        <taxon>Eurotiomycetidae</taxon>
        <taxon>Eurotiales</taxon>
        <taxon>Trichocomaceae</taxon>
        <taxon>Talaromyces</taxon>
        <taxon>Talaromyces sect. Talaromyces</taxon>
    </lineage>
</organism>
<dbReference type="eggNOG" id="ENOG502SH73">
    <property type="taxonomic scope" value="Eukaryota"/>
</dbReference>
<proteinExistence type="predicted"/>
<dbReference type="PANTHER" id="PTHR31944">
    <property type="entry name" value="HEME-RESPONSIVE ZINC FINGER TRANSCRIPTION FACTOR HAP1"/>
    <property type="match status" value="1"/>
</dbReference>
<evidence type="ECO:0000256" key="4">
    <source>
        <dbReference type="ARBA" id="ARBA00023125"/>
    </source>
</evidence>
<dbReference type="GO" id="GO:0005634">
    <property type="term" value="C:nucleus"/>
    <property type="evidence" value="ECO:0007669"/>
    <property type="project" value="TreeGrafter"/>
</dbReference>
<dbReference type="Gene3D" id="4.10.240.10">
    <property type="entry name" value="Zn(2)-C6 fungal-type DNA-binding domain"/>
    <property type="match status" value="1"/>
</dbReference>
<keyword evidence="5" id="KW-0804">Transcription</keyword>
<dbReference type="GO" id="GO:0000978">
    <property type="term" value="F:RNA polymerase II cis-regulatory region sequence-specific DNA binding"/>
    <property type="evidence" value="ECO:0007669"/>
    <property type="project" value="TreeGrafter"/>
</dbReference>
<dbReference type="CDD" id="cd00067">
    <property type="entry name" value="GAL4"/>
    <property type="match status" value="1"/>
</dbReference>
<dbReference type="CDD" id="cd12148">
    <property type="entry name" value="fungal_TF_MHR"/>
    <property type="match status" value="1"/>
</dbReference>
<dbReference type="VEuPathDB" id="FungiDB:TSTA_100660"/>
<dbReference type="GO" id="GO:0008270">
    <property type="term" value="F:zinc ion binding"/>
    <property type="evidence" value="ECO:0007669"/>
    <property type="project" value="InterPro"/>
</dbReference>
<dbReference type="GO" id="GO:0006351">
    <property type="term" value="P:DNA-templated transcription"/>
    <property type="evidence" value="ECO:0007669"/>
    <property type="project" value="InterPro"/>
</dbReference>
<accession>B8MMR6</accession>
<dbReference type="PANTHER" id="PTHR31944:SF131">
    <property type="entry name" value="HEME-RESPONSIVE ZINC FINGER TRANSCRIPTION FACTOR HAP1"/>
    <property type="match status" value="1"/>
</dbReference>
<dbReference type="GO" id="GO:0001228">
    <property type="term" value="F:DNA-binding transcription activator activity, RNA polymerase II-specific"/>
    <property type="evidence" value="ECO:0007669"/>
    <property type="project" value="TreeGrafter"/>
</dbReference>
<feature type="domain" description="Zn(2)-C6 fungal-type" evidence="7">
    <location>
        <begin position="33"/>
        <end position="65"/>
    </location>
</feature>
<evidence type="ECO:0000256" key="6">
    <source>
        <dbReference type="ARBA" id="ARBA00023242"/>
    </source>
</evidence>
<dbReference type="PhylomeDB" id="B8MMR6"/>
<dbReference type="OrthoDB" id="4225142at2759"/>
<dbReference type="Pfam" id="PF04082">
    <property type="entry name" value="Fungal_trans"/>
    <property type="match status" value="1"/>
</dbReference>
<evidence type="ECO:0000256" key="3">
    <source>
        <dbReference type="ARBA" id="ARBA00023015"/>
    </source>
</evidence>
<dbReference type="InterPro" id="IPR036864">
    <property type="entry name" value="Zn2-C6_fun-type_DNA-bd_sf"/>
</dbReference>
<dbReference type="AlphaFoldDB" id="B8MMR6"/>
<gene>
    <name evidence="8" type="ORF">TSTA_100660</name>
</gene>
<dbReference type="SUPFAM" id="SSF57701">
    <property type="entry name" value="Zn2/Cys6 DNA-binding domain"/>
    <property type="match status" value="1"/>
</dbReference>
<dbReference type="InterPro" id="IPR051430">
    <property type="entry name" value="Fungal_TF_Env_Response"/>
</dbReference>
<dbReference type="InterPro" id="IPR007219">
    <property type="entry name" value="XnlR_reg_dom"/>
</dbReference>
<keyword evidence="2" id="KW-0862">Zinc</keyword>
<evidence type="ECO:0000313" key="8">
    <source>
        <dbReference type="EMBL" id="EED13822.1"/>
    </source>
</evidence>
<reference evidence="9" key="1">
    <citation type="journal article" date="2015" name="Genome Announc.">
        <title>Genome sequence of the AIDS-associated pathogen Penicillium marneffei (ATCC18224) and its near taxonomic relative Talaromyces stipitatus (ATCC10500).</title>
        <authorList>
            <person name="Nierman W.C."/>
            <person name="Fedorova-Abrams N.D."/>
            <person name="Andrianopoulos A."/>
        </authorList>
    </citation>
    <scope>NUCLEOTIDE SEQUENCE [LARGE SCALE GENOMIC DNA]</scope>
    <source>
        <strain evidence="9">ATCC 10500 / CBS 375.48 / QM 6759 / NRRL 1006</strain>
    </source>
</reference>
<dbReference type="PROSITE" id="PS50048">
    <property type="entry name" value="ZN2_CY6_FUNGAL_2"/>
    <property type="match status" value="1"/>
</dbReference>
<keyword evidence="4" id="KW-0238">DNA-binding</keyword>
<dbReference type="Proteomes" id="UP000001745">
    <property type="component" value="Unassembled WGS sequence"/>
</dbReference>
<dbReference type="Pfam" id="PF00172">
    <property type="entry name" value="Zn_clus"/>
    <property type="match status" value="1"/>
</dbReference>
<keyword evidence="6" id="KW-0539">Nucleus</keyword>
<keyword evidence="1" id="KW-0479">Metal-binding</keyword>
<keyword evidence="3" id="KW-0805">Transcription regulation</keyword>
<name>B8MMR6_TALSN</name>